<protein>
    <submittedName>
        <fullName evidence="4">SH3 domain-containing protein</fullName>
    </submittedName>
</protein>
<accession>A0A9E6SUY8</accession>
<dbReference type="EMBL" id="WPCR01000007">
    <property type="protein sequence ID" value="NHM14435.1"/>
    <property type="molecule type" value="Genomic_DNA"/>
</dbReference>
<feature type="domain" description="SH3b" evidence="1">
    <location>
        <begin position="249"/>
        <end position="317"/>
    </location>
</feature>
<dbReference type="InterPro" id="IPR013168">
    <property type="entry name" value="Cpl_7_lyso_C"/>
</dbReference>
<dbReference type="RefSeq" id="WP_166339669.1">
    <property type="nucleotide sequence ID" value="NZ_CP072829.1"/>
</dbReference>
<dbReference type="Pfam" id="PF25309">
    <property type="entry name" value="ELLD"/>
    <property type="match status" value="1"/>
</dbReference>
<evidence type="ECO:0000313" key="6">
    <source>
        <dbReference type="Proteomes" id="UP000671910"/>
    </source>
</evidence>
<proteinExistence type="predicted"/>
<keyword evidence="5" id="KW-1185">Reference proteome</keyword>
<evidence type="ECO:0000259" key="2">
    <source>
        <dbReference type="SMART" id="SM01095"/>
    </source>
</evidence>
<dbReference type="AlphaFoldDB" id="A0A9E6SUY8"/>
<evidence type="ECO:0000313" key="3">
    <source>
        <dbReference type="EMBL" id="NHM14435.1"/>
    </source>
</evidence>
<dbReference type="KEGG" id="ebz:J7S26_03085"/>
<evidence type="ECO:0000313" key="4">
    <source>
        <dbReference type="EMBL" id="QTU84909.1"/>
    </source>
</evidence>
<name>A0A9E6SUY8_9ACTN</name>
<dbReference type="Proteomes" id="UP000671910">
    <property type="component" value="Chromosome"/>
</dbReference>
<dbReference type="Pfam" id="PF08230">
    <property type="entry name" value="CW_7"/>
    <property type="match status" value="1"/>
</dbReference>
<reference evidence="3 5" key="1">
    <citation type="submission" date="2019-11" db="EMBL/GenBank/DDBJ databases">
        <title>Eggerthellaceae novel genus isolated from the rectal contents of marmort.</title>
        <authorList>
            <person name="Zhang G."/>
        </authorList>
    </citation>
    <scope>NUCLEOTIDE SEQUENCE [LARGE SCALE GENOMIC DNA]</scope>
    <source>
        <strain evidence="3">Zg-886</strain>
        <strain evidence="5">zg-886</strain>
    </source>
</reference>
<sequence length="324" mass="33330">MGVMVGQASSDERGLYVGGAAGNQSGTELNVRGAYLYNWHTLIRFNDAGRARRCASAMADAVANMNIGYDQGQRNSILPLARAAGWRLGAIARACECDCSSLAGVCGIAAGAPESAIYVGGNLCYTGNIAQRFEATGLVSLYSTSDYVKSTVKWQVGDILVSDTHAVVVVSGGKTPQDGSAPTSNAAGNGTSDVDALARAVIAGRYGVGDARRAALGGKYEAVQARVNEMLSGTPNAAGTSTGTARIIAGTYKVVCGSLNVRARPSLSGAVVASYSRGERIYSVAADTVVADGYVWAHYVAYSGATRYVAMGTADGSEKYLAKS</sequence>
<organism evidence="4 6">
    <name type="scientific">Xiamenia xianingshaonis</name>
    <dbReference type="NCBI Taxonomy" id="2682776"/>
    <lineage>
        <taxon>Bacteria</taxon>
        <taxon>Bacillati</taxon>
        <taxon>Actinomycetota</taxon>
        <taxon>Coriobacteriia</taxon>
        <taxon>Eggerthellales</taxon>
        <taxon>Eggerthellaceae</taxon>
        <taxon>Xiamenia</taxon>
    </lineage>
</organism>
<evidence type="ECO:0000259" key="1">
    <source>
        <dbReference type="SMART" id="SM00287"/>
    </source>
</evidence>
<feature type="domain" description="Cpl-7 lysozyme C-terminal" evidence="2">
    <location>
        <begin position="194"/>
        <end position="232"/>
    </location>
</feature>
<dbReference type="SMART" id="SM00287">
    <property type="entry name" value="SH3b"/>
    <property type="match status" value="1"/>
</dbReference>
<dbReference type="InterPro" id="IPR057370">
    <property type="entry name" value="ELLD"/>
</dbReference>
<dbReference type="Proteomes" id="UP000636394">
    <property type="component" value="Unassembled WGS sequence"/>
</dbReference>
<dbReference type="InterPro" id="IPR003646">
    <property type="entry name" value="SH3-like_bac-type"/>
</dbReference>
<dbReference type="EMBL" id="CP072829">
    <property type="protein sequence ID" value="QTU84909.1"/>
    <property type="molecule type" value="Genomic_DNA"/>
</dbReference>
<gene>
    <name evidence="3" type="ORF">GMI68_06605</name>
    <name evidence="4" type="ORF">J7S26_03085</name>
</gene>
<dbReference type="Gene3D" id="2.30.30.40">
    <property type="entry name" value="SH3 Domains"/>
    <property type="match status" value="1"/>
</dbReference>
<dbReference type="SMART" id="SM01095">
    <property type="entry name" value="Cpl-7"/>
    <property type="match status" value="1"/>
</dbReference>
<evidence type="ECO:0000313" key="5">
    <source>
        <dbReference type="Proteomes" id="UP000636394"/>
    </source>
</evidence>
<reference evidence="4" key="2">
    <citation type="submission" date="2021-04" db="EMBL/GenBank/DDBJ databases">
        <title>Novel species in family Eggerthellaceae.</title>
        <authorList>
            <person name="Zhang G."/>
        </authorList>
    </citation>
    <scope>NUCLEOTIDE SEQUENCE</scope>
    <source>
        <strain evidence="4">Zg-886</strain>
    </source>
</reference>